<feature type="domain" description="Z-binding" evidence="11">
    <location>
        <begin position="1"/>
        <end position="64"/>
    </location>
</feature>
<dbReference type="Gene3D" id="1.10.510.10">
    <property type="entry name" value="Transferase(Phosphotransferase) domain 1"/>
    <property type="match status" value="1"/>
</dbReference>
<dbReference type="PROSITE" id="PS00107">
    <property type="entry name" value="PROTEIN_KINASE_ATP"/>
    <property type="match status" value="1"/>
</dbReference>
<dbReference type="Pfam" id="PF00069">
    <property type="entry name" value="Pkinase"/>
    <property type="match status" value="1"/>
</dbReference>
<dbReference type="InterPro" id="IPR017441">
    <property type="entry name" value="Protein_kinase_ATP_BS"/>
</dbReference>
<reference evidence="12 13" key="1">
    <citation type="submission" date="2023-09" db="EMBL/GenBank/DDBJ databases">
        <authorList>
            <person name="Wang M."/>
        </authorList>
    </citation>
    <scope>NUCLEOTIDE SEQUENCE [LARGE SCALE GENOMIC DNA]</scope>
    <source>
        <strain evidence="12">GT-2023</strain>
        <tissue evidence="12">Liver</tissue>
    </source>
</reference>
<dbReference type="InterPro" id="IPR042371">
    <property type="entry name" value="Z_dom"/>
</dbReference>
<dbReference type="SMART" id="SM00550">
    <property type="entry name" value="Zalpha"/>
    <property type="match status" value="2"/>
</dbReference>
<feature type="region of interest" description="Disordered" evidence="9">
    <location>
        <begin position="71"/>
        <end position="91"/>
    </location>
</feature>
<dbReference type="SMART" id="SM00220">
    <property type="entry name" value="S_TKc"/>
    <property type="match status" value="1"/>
</dbReference>
<dbReference type="InterPro" id="IPR000719">
    <property type="entry name" value="Prot_kinase_dom"/>
</dbReference>
<sequence>MSNDSDMESKICDFLRRKGKSKALIISKELGLDKRTVNKHLYSLEKSNQLFKTDEQPPIWDLVEKMNELKLTPKPEKKSQTTTEASEEKSVEDLLKSRDLKAYEIAEKLGQSKQTINKQLYSMEEKGKVKKCSRSNTWTLNEEWSDGRFSQESDSCLQDCKLSSHSELFKMIAELGDGGYGCVYKVKHKLDCKIFALKKVDLTGKADSEVKALAQLEHPNIVQYITSWTGPDIWTSNQQKNQVSNNRTYLFIQMEFCEGGTLTDWIQARNDLRKQRALVEIQKIFYGIISGVEFIHASKLIHRDLKPDNILFSADSTVKIGDFGLVAAQTDQNGEPIDRSKRRGTPPYMSPEQENNKYYDEKTDIFPLGLIWFEMLWKISTGMERVKLWQDLRNQRFPEGFSDTYSAESTFIMKMLSHSPEDRPHAKDIKGDLQTFFPMEQDLLSQKTI</sequence>
<evidence type="ECO:0000313" key="13">
    <source>
        <dbReference type="Proteomes" id="UP001558613"/>
    </source>
</evidence>
<dbReference type="InterPro" id="IPR008271">
    <property type="entry name" value="Ser/Thr_kinase_AS"/>
</dbReference>
<keyword evidence="5" id="KW-0694">RNA-binding</keyword>
<dbReference type="InterPro" id="IPR050339">
    <property type="entry name" value="CC_SR_Kinase"/>
</dbReference>
<feature type="region of interest" description="Disordered" evidence="9">
    <location>
        <begin position="332"/>
        <end position="354"/>
    </location>
</feature>
<dbReference type="InterPro" id="IPR036388">
    <property type="entry name" value="WH-like_DNA-bd_sf"/>
</dbReference>
<feature type="domain" description="Protein kinase" evidence="10">
    <location>
        <begin position="169"/>
        <end position="437"/>
    </location>
</feature>
<dbReference type="Gene3D" id="3.30.200.20">
    <property type="entry name" value="Phosphorylase Kinase, domain 1"/>
    <property type="match status" value="1"/>
</dbReference>
<dbReference type="Gene3D" id="1.10.10.10">
    <property type="entry name" value="Winged helix-like DNA-binding domain superfamily/Winged helix DNA-binding domain"/>
    <property type="match status" value="2"/>
</dbReference>
<dbReference type="PANTHER" id="PTHR11042:SF166">
    <property type="entry name" value="EUKARYOTIC TRANSLATION INITIATION FACTOR 2-ALPHA KINASE 3"/>
    <property type="match status" value="1"/>
</dbReference>
<comment type="caution">
    <text evidence="12">The sequence shown here is derived from an EMBL/GenBank/DDBJ whole genome shotgun (WGS) entry which is preliminary data.</text>
</comment>
<dbReference type="EMBL" id="JAYMGO010000013">
    <property type="protein sequence ID" value="KAL1263687.1"/>
    <property type="molecule type" value="Genomic_DNA"/>
</dbReference>
<dbReference type="Proteomes" id="UP001558613">
    <property type="component" value="Unassembled WGS sequence"/>
</dbReference>
<feature type="binding site" evidence="7">
    <location>
        <position position="198"/>
    </location>
    <ligand>
        <name>ATP</name>
        <dbReference type="ChEBI" id="CHEBI:30616"/>
    </ligand>
</feature>
<dbReference type="SUPFAM" id="SSF56112">
    <property type="entry name" value="Protein kinase-like (PK-like)"/>
    <property type="match status" value="1"/>
</dbReference>
<evidence type="ECO:0008006" key="14">
    <source>
        <dbReference type="Google" id="ProtNLM"/>
    </source>
</evidence>
<keyword evidence="2 7" id="KW-0547">Nucleotide-binding</keyword>
<dbReference type="PANTHER" id="PTHR11042">
    <property type="entry name" value="EUKARYOTIC TRANSLATION INITIATION FACTOR 2-ALPHA KINASE EIF2-ALPHA KINASE -RELATED"/>
    <property type="match status" value="1"/>
</dbReference>
<evidence type="ECO:0000256" key="2">
    <source>
        <dbReference type="ARBA" id="ARBA00022741"/>
    </source>
</evidence>
<evidence type="ECO:0000259" key="11">
    <source>
        <dbReference type="PROSITE" id="PS50139"/>
    </source>
</evidence>
<gene>
    <name evidence="12" type="ORF">QQF64_006426</name>
</gene>
<evidence type="ECO:0000256" key="7">
    <source>
        <dbReference type="PROSITE-ProRule" id="PRU10141"/>
    </source>
</evidence>
<proteinExistence type="inferred from homology"/>
<evidence type="ECO:0000256" key="5">
    <source>
        <dbReference type="ARBA" id="ARBA00022884"/>
    </source>
</evidence>
<protein>
    <recommendedName>
        <fullName evidence="14">Z-DNA binding protein kinase</fullName>
    </recommendedName>
</protein>
<keyword evidence="8" id="KW-0723">Serine/threonine-protein kinase</keyword>
<keyword evidence="13" id="KW-1185">Reference proteome</keyword>
<evidence type="ECO:0000256" key="1">
    <source>
        <dbReference type="ARBA" id="ARBA00022679"/>
    </source>
</evidence>
<evidence type="ECO:0000313" key="12">
    <source>
        <dbReference type="EMBL" id="KAL1263687.1"/>
    </source>
</evidence>
<evidence type="ECO:0000256" key="9">
    <source>
        <dbReference type="SAM" id="MobiDB-lite"/>
    </source>
</evidence>
<keyword evidence="3" id="KW-0418">Kinase</keyword>
<evidence type="ECO:0000256" key="4">
    <source>
        <dbReference type="ARBA" id="ARBA00022840"/>
    </source>
</evidence>
<dbReference type="PROSITE" id="PS50011">
    <property type="entry name" value="PROTEIN_KINASE_DOM"/>
    <property type="match status" value="1"/>
</dbReference>
<evidence type="ECO:0000256" key="3">
    <source>
        <dbReference type="ARBA" id="ARBA00022777"/>
    </source>
</evidence>
<dbReference type="PROSITE" id="PS00108">
    <property type="entry name" value="PROTEIN_KINASE_ST"/>
    <property type="match status" value="1"/>
</dbReference>
<dbReference type="SUPFAM" id="SSF46785">
    <property type="entry name" value="Winged helix' DNA-binding domain"/>
    <property type="match status" value="2"/>
</dbReference>
<keyword evidence="1" id="KW-0808">Transferase</keyword>
<evidence type="ECO:0000256" key="8">
    <source>
        <dbReference type="RuleBase" id="RU000304"/>
    </source>
</evidence>
<dbReference type="InterPro" id="IPR011009">
    <property type="entry name" value="Kinase-like_dom_sf"/>
</dbReference>
<dbReference type="PROSITE" id="PS50139">
    <property type="entry name" value="Z_BINDING"/>
    <property type="match status" value="1"/>
</dbReference>
<comment type="similarity">
    <text evidence="6">Belongs to the protein kinase superfamily. Ser/Thr protein kinase family. GCN2 subfamily.</text>
</comment>
<evidence type="ECO:0000259" key="10">
    <source>
        <dbReference type="PROSITE" id="PS50011"/>
    </source>
</evidence>
<name>A0ABR3MF03_9TELE</name>
<keyword evidence="4 7" id="KW-0067">ATP-binding</keyword>
<accession>A0ABR3MF03</accession>
<organism evidence="12 13">
    <name type="scientific">Cirrhinus molitorella</name>
    <name type="common">mud carp</name>
    <dbReference type="NCBI Taxonomy" id="172907"/>
    <lineage>
        <taxon>Eukaryota</taxon>
        <taxon>Metazoa</taxon>
        <taxon>Chordata</taxon>
        <taxon>Craniata</taxon>
        <taxon>Vertebrata</taxon>
        <taxon>Euteleostomi</taxon>
        <taxon>Actinopterygii</taxon>
        <taxon>Neopterygii</taxon>
        <taxon>Teleostei</taxon>
        <taxon>Ostariophysi</taxon>
        <taxon>Cypriniformes</taxon>
        <taxon>Cyprinidae</taxon>
        <taxon>Labeoninae</taxon>
        <taxon>Labeonini</taxon>
        <taxon>Cirrhinus</taxon>
    </lineage>
</organism>
<dbReference type="InterPro" id="IPR036390">
    <property type="entry name" value="WH_DNA-bd_sf"/>
</dbReference>
<evidence type="ECO:0000256" key="6">
    <source>
        <dbReference type="ARBA" id="ARBA00037982"/>
    </source>
</evidence>
<dbReference type="Pfam" id="PF02295">
    <property type="entry name" value="z-alpha"/>
    <property type="match status" value="2"/>
</dbReference>